<dbReference type="GO" id="GO:0005737">
    <property type="term" value="C:cytoplasm"/>
    <property type="evidence" value="ECO:0007669"/>
    <property type="project" value="TreeGrafter"/>
</dbReference>
<dbReference type="Gene3D" id="1.10.10.10">
    <property type="entry name" value="Winged helix-like DNA-binding domain superfamily/Winged helix DNA-binding domain"/>
    <property type="match status" value="1"/>
</dbReference>
<dbReference type="Pfam" id="PF00196">
    <property type="entry name" value="GerE"/>
    <property type="match status" value="1"/>
</dbReference>
<dbReference type="Pfam" id="PF13401">
    <property type="entry name" value="AAA_22"/>
    <property type="match status" value="1"/>
</dbReference>
<dbReference type="PANTHER" id="PTHR16305:SF28">
    <property type="entry name" value="GUANYLATE CYCLASE DOMAIN-CONTAINING PROTEIN"/>
    <property type="match status" value="1"/>
</dbReference>
<dbReference type="EMBL" id="LQPZ01000047">
    <property type="protein sequence ID" value="ORW99431.1"/>
    <property type="molecule type" value="Genomic_DNA"/>
</dbReference>
<organism evidence="4 5">
    <name type="scientific">Mycolicibacillus trivialis</name>
    <dbReference type="NCBI Taxonomy" id="1798"/>
    <lineage>
        <taxon>Bacteria</taxon>
        <taxon>Bacillati</taxon>
        <taxon>Actinomycetota</taxon>
        <taxon>Actinomycetes</taxon>
        <taxon>Mycobacteriales</taxon>
        <taxon>Mycobacteriaceae</taxon>
        <taxon>Mycolicibacillus</taxon>
    </lineage>
</organism>
<gene>
    <name evidence="4" type="ORF">AWC30_16415</name>
</gene>
<evidence type="ECO:0000313" key="5">
    <source>
        <dbReference type="Proteomes" id="UP000193090"/>
    </source>
</evidence>
<feature type="domain" description="HTH luxR-type" evidence="3">
    <location>
        <begin position="802"/>
        <end position="867"/>
    </location>
</feature>
<dbReference type="InterPro" id="IPR036388">
    <property type="entry name" value="WH-like_DNA-bd_sf"/>
</dbReference>
<protein>
    <submittedName>
        <fullName evidence="4">LuxR family transcriptional regulator</fullName>
    </submittedName>
</protein>
<dbReference type="InterPro" id="IPR016032">
    <property type="entry name" value="Sig_transdc_resp-reg_C-effctor"/>
</dbReference>
<dbReference type="InterPro" id="IPR049945">
    <property type="entry name" value="AAA_22"/>
</dbReference>
<evidence type="ECO:0000256" key="2">
    <source>
        <dbReference type="ARBA" id="ARBA00022840"/>
    </source>
</evidence>
<dbReference type="GO" id="GO:0006355">
    <property type="term" value="P:regulation of DNA-templated transcription"/>
    <property type="evidence" value="ECO:0007669"/>
    <property type="project" value="InterPro"/>
</dbReference>
<name>A0A1X2EET8_9MYCO</name>
<reference evidence="4 5" key="1">
    <citation type="submission" date="2016-01" db="EMBL/GenBank/DDBJ databases">
        <title>The new phylogeny of the genus Mycobacterium.</title>
        <authorList>
            <person name="Tarcisio F."/>
            <person name="Conor M."/>
            <person name="Antonella G."/>
            <person name="Elisabetta G."/>
            <person name="Giulia F.S."/>
            <person name="Sara T."/>
            <person name="Anna F."/>
            <person name="Clotilde B."/>
            <person name="Roberto B."/>
            <person name="Veronica D.S."/>
            <person name="Fabio R."/>
            <person name="Monica P."/>
            <person name="Olivier J."/>
            <person name="Enrico T."/>
            <person name="Nicola S."/>
        </authorList>
    </citation>
    <scope>NUCLEOTIDE SEQUENCE [LARGE SCALE GENOMIC DNA]</scope>
    <source>
        <strain evidence="4 5">DSM 44153</strain>
    </source>
</reference>
<dbReference type="GO" id="GO:0003677">
    <property type="term" value="F:DNA binding"/>
    <property type="evidence" value="ECO:0007669"/>
    <property type="project" value="InterPro"/>
</dbReference>
<keyword evidence="5" id="KW-1185">Reference proteome</keyword>
<dbReference type="GO" id="GO:0005524">
    <property type="term" value="F:ATP binding"/>
    <property type="evidence" value="ECO:0007669"/>
    <property type="project" value="UniProtKB-KW"/>
</dbReference>
<dbReference type="InterPro" id="IPR000792">
    <property type="entry name" value="Tscrpt_reg_LuxR_C"/>
</dbReference>
<dbReference type="SMART" id="SM00421">
    <property type="entry name" value="HTH_LUXR"/>
    <property type="match status" value="1"/>
</dbReference>
<keyword evidence="2" id="KW-0067">ATP-binding</keyword>
<dbReference type="InterPro" id="IPR003593">
    <property type="entry name" value="AAA+_ATPase"/>
</dbReference>
<dbReference type="Proteomes" id="UP000193090">
    <property type="component" value="Unassembled WGS sequence"/>
</dbReference>
<dbReference type="PRINTS" id="PR00038">
    <property type="entry name" value="HTHLUXR"/>
</dbReference>
<evidence type="ECO:0000313" key="4">
    <source>
        <dbReference type="EMBL" id="ORW99431.1"/>
    </source>
</evidence>
<dbReference type="Gene3D" id="3.40.50.300">
    <property type="entry name" value="P-loop containing nucleotide triphosphate hydrolases"/>
    <property type="match status" value="1"/>
</dbReference>
<dbReference type="AlphaFoldDB" id="A0A1X2EET8"/>
<dbReference type="CDD" id="cd06170">
    <property type="entry name" value="LuxR_C_like"/>
    <property type="match status" value="1"/>
</dbReference>
<keyword evidence="1" id="KW-0547">Nucleotide-binding</keyword>
<proteinExistence type="predicted"/>
<evidence type="ECO:0000259" key="3">
    <source>
        <dbReference type="PROSITE" id="PS50043"/>
    </source>
</evidence>
<dbReference type="RefSeq" id="WP_085111288.1">
    <property type="nucleotide sequence ID" value="NZ_JACKSN010000183.1"/>
</dbReference>
<dbReference type="GO" id="GO:0016887">
    <property type="term" value="F:ATP hydrolysis activity"/>
    <property type="evidence" value="ECO:0007669"/>
    <property type="project" value="InterPro"/>
</dbReference>
<dbReference type="SUPFAM" id="SSF46894">
    <property type="entry name" value="C-terminal effector domain of the bipartite response regulators"/>
    <property type="match status" value="1"/>
</dbReference>
<dbReference type="SMART" id="SM00382">
    <property type="entry name" value="AAA"/>
    <property type="match status" value="1"/>
</dbReference>
<dbReference type="CDD" id="cd00009">
    <property type="entry name" value="AAA"/>
    <property type="match status" value="1"/>
</dbReference>
<dbReference type="OrthoDB" id="3197423at2"/>
<dbReference type="STRING" id="1798.AWC30_16415"/>
<dbReference type="GO" id="GO:0004016">
    <property type="term" value="F:adenylate cyclase activity"/>
    <property type="evidence" value="ECO:0007669"/>
    <property type="project" value="TreeGrafter"/>
</dbReference>
<sequence length="870" mass="90467">MVAREPEFARAMAAFDGVVTGRGVALVGESGVGKSTLARGLADTLQRRGQQVRFVLGTRGGSAVPLGAFSRALTVDTAEDPAEMLAEAERALSRQPNLVLVLDDAHLLDPLSAALAYQLAVSDAVRLIVTLGAGTDPPDAVTALLKEGLLTGVHLAAFTTEQTAVLARAVLGGPVENRLVAELQRRTAGNPLLLRGLLSAGRESGVLRRVDDRWELGGPLNADHELHDLLEFRLRTLTHEERTAVEVLAVAELLDWGVLRELCDGEAVGRLERRGMIHLVADGTDTVARLNHPVIGEVAMRLAGTVRTREINGRLAHALREQLRAGSGRPRLPDARGGIRLAQYLIRSDLPPDLDVIATAAGQALTLSDLRHAEELARFAVAHGGGLGPALTLAEALSWQARGAEADEVLQAAEPGTGDGPAALNWAVLRSANLFWGCGEVDRARRALAAVPGYCGDPATADGAVAALQLAFAFFTGDVATAAMTGPARCDTAAAAPALGWAAAATVYALGLTGRFSEVAPVVAAGLQATGAGGGGPHRFLLGLAEVAAATAAGDLDAAEQAVRRYALMAAGVSEADALVEAMHGLVDQARGALPAAVEHLRACRAVLPGGSVWQLPVAAWLAQFEGARGDVAAAAEAVCRAEAANGEHLAVFRPELELGRAWEQAARGQTTAARMHATRAARAARRSGMDTLELRALHTSVRFGDRGCTPRLGQLAHALATPLAAATALHATALARHDGDALDRAASGFIATGALALAADAAAHAATEHERNGDRAKALASMGRARLGAEVCGLASPAVSAAIRPLPLTGREREIASLAAEGLSNREMAERLSLSVRTVDGHLYRIYTKLGIEHRDQLAALLGRGPVRR</sequence>
<dbReference type="PROSITE" id="PS50043">
    <property type="entry name" value="HTH_LUXR_2"/>
    <property type="match status" value="1"/>
</dbReference>
<dbReference type="InterPro" id="IPR027417">
    <property type="entry name" value="P-loop_NTPase"/>
</dbReference>
<evidence type="ECO:0000256" key="1">
    <source>
        <dbReference type="ARBA" id="ARBA00022741"/>
    </source>
</evidence>
<accession>A0A1X2EET8</accession>
<comment type="caution">
    <text evidence="4">The sequence shown here is derived from an EMBL/GenBank/DDBJ whole genome shotgun (WGS) entry which is preliminary data.</text>
</comment>
<dbReference type="PANTHER" id="PTHR16305">
    <property type="entry name" value="TESTICULAR SOLUBLE ADENYLYL CYCLASE"/>
    <property type="match status" value="1"/>
</dbReference>
<dbReference type="SUPFAM" id="SSF52540">
    <property type="entry name" value="P-loop containing nucleoside triphosphate hydrolases"/>
    <property type="match status" value="1"/>
</dbReference>